<dbReference type="Proteomes" id="UP000663864">
    <property type="component" value="Unassembled WGS sequence"/>
</dbReference>
<proteinExistence type="predicted"/>
<dbReference type="PANTHER" id="PTHR31389">
    <property type="entry name" value="LD39211P"/>
    <property type="match status" value="1"/>
</dbReference>
<dbReference type="Pfam" id="PF07801">
    <property type="entry name" value="DUF1647"/>
    <property type="match status" value="1"/>
</dbReference>
<gene>
    <name evidence="2" type="ORF">ZHD862_LOCUS21427</name>
</gene>
<keyword evidence="1" id="KW-0812">Transmembrane</keyword>
<organism evidence="2 3">
    <name type="scientific">Rotaria sordida</name>
    <dbReference type="NCBI Taxonomy" id="392033"/>
    <lineage>
        <taxon>Eukaryota</taxon>
        <taxon>Metazoa</taxon>
        <taxon>Spiralia</taxon>
        <taxon>Gnathifera</taxon>
        <taxon>Rotifera</taxon>
        <taxon>Eurotatoria</taxon>
        <taxon>Bdelloidea</taxon>
        <taxon>Philodinida</taxon>
        <taxon>Philodinidae</taxon>
        <taxon>Rotaria</taxon>
    </lineage>
</organism>
<name>A0A814UJM9_9BILA</name>
<dbReference type="InterPro" id="IPR016186">
    <property type="entry name" value="C-type_lectin-like/link_sf"/>
</dbReference>
<dbReference type="PANTHER" id="PTHR31389:SF4">
    <property type="entry name" value="LD39211P"/>
    <property type="match status" value="1"/>
</dbReference>
<evidence type="ECO:0000313" key="2">
    <source>
        <dbReference type="EMBL" id="CAF1174969.1"/>
    </source>
</evidence>
<protein>
    <recommendedName>
        <fullName evidence="4">C-type lectin domain-containing protein</fullName>
    </recommendedName>
</protein>
<keyword evidence="1" id="KW-1133">Transmembrane helix</keyword>
<dbReference type="Gene3D" id="3.10.100.10">
    <property type="entry name" value="Mannose-Binding Protein A, subunit A"/>
    <property type="match status" value="1"/>
</dbReference>
<dbReference type="InterPro" id="IPR016187">
    <property type="entry name" value="CTDL_fold"/>
</dbReference>
<evidence type="ECO:0000256" key="1">
    <source>
        <dbReference type="SAM" id="Phobius"/>
    </source>
</evidence>
<evidence type="ECO:0008006" key="4">
    <source>
        <dbReference type="Google" id="ProtNLM"/>
    </source>
</evidence>
<keyword evidence="1" id="KW-0472">Membrane</keyword>
<dbReference type="AlphaFoldDB" id="A0A814UJM9"/>
<dbReference type="InterPro" id="IPR012444">
    <property type="entry name" value="DUF1647"/>
</dbReference>
<dbReference type="SUPFAM" id="SSF56436">
    <property type="entry name" value="C-type lectin-like"/>
    <property type="match status" value="1"/>
</dbReference>
<accession>A0A814UJM9</accession>
<reference evidence="2" key="1">
    <citation type="submission" date="2021-02" db="EMBL/GenBank/DDBJ databases">
        <authorList>
            <person name="Nowell W R."/>
        </authorList>
    </citation>
    <scope>NUCLEOTIDE SEQUENCE</scope>
</reference>
<dbReference type="EMBL" id="CAJNOT010001275">
    <property type="protein sequence ID" value="CAF1174969.1"/>
    <property type="molecule type" value="Genomic_DNA"/>
</dbReference>
<comment type="caution">
    <text evidence="2">The sequence shown here is derived from an EMBL/GenBank/DDBJ whole genome shotgun (WGS) entry which is preliminary data.</text>
</comment>
<feature type="transmembrane region" description="Helical" evidence="1">
    <location>
        <begin position="683"/>
        <end position="703"/>
    </location>
</feature>
<evidence type="ECO:0000313" key="3">
    <source>
        <dbReference type="Proteomes" id="UP000663864"/>
    </source>
</evidence>
<sequence length="730" mass="85770">MPSIRRFKLIRRSFFRHLLSTIFSLTCICLLLLYRDYANKQSYDLSVRIINDNHNPCYFKPSTSEFILGYNTNLSIENQLDLTRVEPTTQRIRSLLEIIRSKEDKYQSLLETFDVFNMLNPNISLKPYSIESNIDEIKTLYNRFIKLMPDNKTIEIDQTFIDYLRKISNYLLDGLRDKRTKKFEVECVRKPVFVLACDQDYFDGLQGAIHTLDTYWSDHRIIFYDLGISNEQEILLRTKCARCTIIKFPFSSIEKFASHISTLKNHAFKPFVIQDALHRYGTVIYADSSIRFNSNSFNPVVMDNYIRGFAVREIPDRYLSCYTHTDTFTWFNQSYTNFDNIYIADSGLIIVTDTFITRLIMKAWLTCALEPECLITFRSQINCSRTSSNKHRYDESTIVIILSHFFFQGNKETWGDKKFNDPAPYDMFTSIQTNLGEIKRYAPEQNYLFEKKYLVYGKNLSLFNDYCDEKIKCALSNMICTENKCQCIITKTKVYFWTGKRCIECIQGTRCLQFFNERKTWFDAHVHCHKYNADLVDIDNWPSSTFVFVENITNSYVKSEDTLINIWATANSNLFDNDESIFTDRWFNYLSSDIVKIFCVWLIKQSKTNVTNKSNYKLPNEHNKSEICVQWIPWNVHGNYRCRIDSNTKCLLTNRFICEITEFSLTHIKISINTTTTQSTNPLIIGSISIMISIILFVLLILYSMRIEPSKTSIDHDDDNSYQLNSSESF</sequence>